<evidence type="ECO:0000313" key="3">
    <source>
        <dbReference type="Proteomes" id="UP000253314"/>
    </source>
</evidence>
<accession>A0A366Y0U7</accession>
<dbReference type="Proteomes" id="UP000253314">
    <property type="component" value="Unassembled WGS sequence"/>
</dbReference>
<dbReference type="InterPro" id="IPR036513">
    <property type="entry name" value="STAS_dom_sf"/>
</dbReference>
<name>A0A366Y0U7_9BACI</name>
<dbReference type="Pfam" id="PF01740">
    <property type="entry name" value="STAS"/>
    <property type="match status" value="1"/>
</dbReference>
<dbReference type="Gene3D" id="3.30.750.24">
    <property type="entry name" value="STAS domain"/>
    <property type="match status" value="1"/>
</dbReference>
<protein>
    <recommendedName>
        <fullName evidence="1">STAS domain-containing protein</fullName>
    </recommendedName>
</protein>
<evidence type="ECO:0000259" key="1">
    <source>
        <dbReference type="Pfam" id="PF01740"/>
    </source>
</evidence>
<dbReference type="SUPFAM" id="SSF52091">
    <property type="entry name" value="SpoIIaa-like"/>
    <property type="match status" value="1"/>
</dbReference>
<feature type="domain" description="STAS" evidence="1">
    <location>
        <begin position="145"/>
        <end position="229"/>
    </location>
</feature>
<gene>
    <name evidence="2" type="ORF">DS031_09735</name>
</gene>
<keyword evidence="3" id="KW-1185">Reference proteome</keyword>
<organism evidence="2 3">
    <name type="scientific">Bacillus taeanensis</name>
    <dbReference type="NCBI Taxonomy" id="273032"/>
    <lineage>
        <taxon>Bacteria</taxon>
        <taxon>Bacillati</taxon>
        <taxon>Bacillota</taxon>
        <taxon>Bacilli</taxon>
        <taxon>Bacillales</taxon>
        <taxon>Bacillaceae</taxon>
        <taxon>Bacillus</taxon>
    </lineage>
</organism>
<evidence type="ECO:0000313" key="2">
    <source>
        <dbReference type="EMBL" id="RBW69801.1"/>
    </source>
</evidence>
<dbReference type="InterPro" id="IPR002645">
    <property type="entry name" value="STAS_dom"/>
</dbReference>
<dbReference type="InterPro" id="IPR051932">
    <property type="entry name" value="Bact_StressResp_Reg"/>
</dbReference>
<comment type="caution">
    <text evidence="2">The sequence shown here is derived from an EMBL/GenBank/DDBJ whole genome shotgun (WGS) entry which is preliminary data.</text>
</comment>
<dbReference type="OrthoDB" id="2624594at2"/>
<dbReference type="EMBL" id="QOCW01000008">
    <property type="protein sequence ID" value="RBW69801.1"/>
    <property type="molecule type" value="Genomic_DNA"/>
</dbReference>
<sequence length="252" mass="29420">MSMIKYFPQPCFKINRNFDILDQSDEAKYAFKPALNFLDLVDSESIMKAKKILLQDYLLQDIELFLNTNASPLSLFDCSIKWHDDAGYLICVEQDSRLNELSILVQQHQQRLAKTDFELLEKKEQLETSLKQIKQLSAPFIKLLNGIGFVPFFGNLDEELIKQNEQSIQKACYEETYEKVLFDFSGIDKLTEQGVEKFVTLIKGLHVMGVDSYVIGVKPNHAFYLKNYNTEIEIIYLRHLHNVIRFYINEKN</sequence>
<dbReference type="PANTHER" id="PTHR33745">
    <property type="entry name" value="RSBT ANTAGONIST PROTEIN RSBS-RELATED"/>
    <property type="match status" value="1"/>
</dbReference>
<proteinExistence type="predicted"/>
<reference evidence="2 3" key="1">
    <citation type="submission" date="2018-07" db="EMBL/GenBank/DDBJ databases">
        <title>Lottiidibacillus patelloidae gen. nov., sp. nov., isolated from the intestinal tract of a marine limpet and the reclassification of B. taeanensis BH030017T, B. algicola KMM 3737T and B. hwajinpoensis SW-72T as genus Lottiidibacillus.</title>
        <authorList>
            <person name="Liu R."/>
            <person name="Huang Z."/>
        </authorList>
    </citation>
    <scope>NUCLEOTIDE SEQUENCE [LARGE SCALE GENOMIC DNA]</scope>
    <source>
        <strain evidence="2 3">BH030017</strain>
    </source>
</reference>
<dbReference type="AlphaFoldDB" id="A0A366Y0U7"/>